<dbReference type="Proteomes" id="UP000251135">
    <property type="component" value="Unassembled WGS sequence"/>
</dbReference>
<proteinExistence type="predicted"/>
<gene>
    <name evidence="1" type="ORF">B0174_03660</name>
</gene>
<name>A0A363D2C1_9BACT</name>
<evidence type="ECO:0000313" key="2">
    <source>
        <dbReference type="Proteomes" id="UP000251135"/>
    </source>
</evidence>
<reference evidence="1 2" key="1">
    <citation type="submission" date="2017-02" db="EMBL/GenBank/DDBJ databases">
        <title>Arcobacter caeni sp. nov, a new Arcobacter species isolated from reclaimed water.</title>
        <authorList>
            <person name="Figueras M.J."/>
            <person name="Perez-Cataluna A."/>
            <person name="Salas-Masso N."/>
        </authorList>
    </citation>
    <scope>NUCLEOTIDE SEQUENCE [LARGE SCALE GENOMIC DNA]</scope>
    <source>
        <strain evidence="1 2">RW17-10</strain>
    </source>
</reference>
<organism evidence="1 2">
    <name type="scientific">Arcobacter caeni</name>
    <dbReference type="NCBI Taxonomy" id="1912877"/>
    <lineage>
        <taxon>Bacteria</taxon>
        <taxon>Pseudomonadati</taxon>
        <taxon>Campylobacterota</taxon>
        <taxon>Epsilonproteobacteria</taxon>
        <taxon>Campylobacterales</taxon>
        <taxon>Arcobacteraceae</taxon>
        <taxon>Arcobacter</taxon>
    </lineage>
</organism>
<dbReference type="EMBL" id="MUXE01000004">
    <property type="protein sequence ID" value="PUE65432.1"/>
    <property type="molecule type" value="Genomic_DNA"/>
</dbReference>
<sequence length="69" mass="8494">MEKTTLRKNEFRENETKNPKLKKTNFEIEEILFEKIKLERQENFISQKKLVNELLRLGFKTYQTNKFNI</sequence>
<keyword evidence="2" id="KW-1185">Reference proteome</keyword>
<evidence type="ECO:0000313" key="1">
    <source>
        <dbReference type="EMBL" id="PUE65432.1"/>
    </source>
</evidence>
<comment type="caution">
    <text evidence="1">The sequence shown here is derived from an EMBL/GenBank/DDBJ whole genome shotgun (WGS) entry which is preliminary data.</text>
</comment>
<dbReference type="AlphaFoldDB" id="A0A363D2C1"/>
<protein>
    <submittedName>
        <fullName evidence="1">Uncharacterized protein</fullName>
    </submittedName>
</protein>
<accession>A0A363D2C1</accession>
<dbReference type="RefSeq" id="WP_108558302.1">
    <property type="nucleotide sequence ID" value="NZ_MUXE01000004.1"/>
</dbReference>